<dbReference type="AlphaFoldDB" id="A0AAD1REE8"/>
<accession>A0AAD1REE8</accession>
<name>A0AAD1REE8_PELCU</name>
<sequence length="147" mass="16562">MKAYYNQLKRNTLKDLLQVQGGSGSNKTKSCIVSELMELDRESMAAATPAVHAEESEVDREIRERLALFGPNPAPEIILRIIDNANENANKRRELQIRLEEAQRTTAVAPSSSSFNPEPRKIPFSAFKAFEEATDEIDVSYLKDCIY</sequence>
<dbReference type="Proteomes" id="UP001295444">
    <property type="component" value="Chromosome 02"/>
</dbReference>
<proteinExistence type="predicted"/>
<evidence type="ECO:0000313" key="1">
    <source>
        <dbReference type="EMBL" id="CAH2247855.1"/>
    </source>
</evidence>
<protein>
    <submittedName>
        <fullName evidence="1">Uncharacterized protein</fullName>
    </submittedName>
</protein>
<gene>
    <name evidence="1" type="ORF">PECUL_23A017297</name>
</gene>
<evidence type="ECO:0000313" key="2">
    <source>
        <dbReference type="Proteomes" id="UP001295444"/>
    </source>
</evidence>
<keyword evidence="2" id="KW-1185">Reference proteome</keyword>
<dbReference type="EMBL" id="OW240913">
    <property type="protein sequence ID" value="CAH2247855.1"/>
    <property type="molecule type" value="Genomic_DNA"/>
</dbReference>
<organism evidence="1 2">
    <name type="scientific">Pelobates cultripes</name>
    <name type="common">Western spadefoot toad</name>
    <dbReference type="NCBI Taxonomy" id="61616"/>
    <lineage>
        <taxon>Eukaryota</taxon>
        <taxon>Metazoa</taxon>
        <taxon>Chordata</taxon>
        <taxon>Craniata</taxon>
        <taxon>Vertebrata</taxon>
        <taxon>Euteleostomi</taxon>
        <taxon>Amphibia</taxon>
        <taxon>Batrachia</taxon>
        <taxon>Anura</taxon>
        <taxon>Pelobatoidea</taxon>
        <taxon>Pelobatidae</taxon>
        <taxon>Pelobates</taxon>
    </lineage>
</organism>
<reference evidence="1" key="1">
    <citation type="submission" date="2022-03" db="EMBL/GenBank/DDBJ databases">
        <authorList>
            <person name="Alioto T."/>
            <person name="Alioto T."/>
            <person name="Gomez Garrido J."/>
        </authorList>
    </citation>
    <scope>NUCLEOTIDE SEQUENCE</scope>
</reference>